<dbReference type="GO" id="GO:0004222">
    <property type="term" value="F:metalloendopeptidase activity"/>
    <property type="evidence" value="ECO:0007669"/>
    <property type="project" value="InterPro"/>
</dbReference>
<dbReference type="GO" id="GO:0006508">
    <property type="term" value="P:proteolysis"/>
    <property type="evidence" value="ECO:0007669"/>
    <property type="project" value="UniProtKB-KW"/>
</dbReference>
<reference evidence="8 9" key="1">
    <citation type="journal article" date="2014" name="Genome Announc.">
        <title>Draft Genome Sequence of Streptomyces fradiae ATCC 19609, a Strain Highly Sensitive to Antibiotics.</title>
        <authorList>
            <person name="Bekker O.B."/>
            <person name="Klimina K.M."/>
            <person name="Vatlin A.A."/>
            <person name="Zakharevich N.V."/>
            <person name="Kasianov A.S."/>
            <person name="Danilenko V.N."/>
        </authorList>
    </citation>
    <scope>NUCLEOTIDE SEQUENCE [LARGE SCALE GENOMIC DNA]</scope>
    <source>
        <strain evidence="8 9">ATCC 19609</strain>
    </source>
</reference>
<name>A0A420UTD8_9ACTN</name>
<keyword evidence="2 6" id="KW-0479">Metal-binding</keyword>
<evidence type="ECO:0000259" key="7">
    <source>
        <dbReference type="Pfam" id="PF01432"/>
    </source>
</evidence>
<accession>A0A420UTD8</accession>
<organism evidence="8 9">
    <name type="scientific">Streptomyces xinghaiensis</name>
    <dbReference type="NCBI Taxonomy" id="1038928"/>
    <lineage>
        <taxon>Bacteria</taxon>
        <taxon>Bacillati</taxon>
        <taxon>Actinomycetota</taxon>
        <taxon>Actinomycetes</taxon>
        <taxon>Kitasatosporales</taxon>
        <taxon>Streptomycetaceae</taxon>
        <taxon>Streptomyces</taxon>
    </lineage>
</organism>
<dbReference type="AlphaFoldDB" id="A0A420UTD8"/>
<evidence type="ECO:0000256" key="5">
    <source>
        <dbReference type="ARBA" id="ARBA00023049"/>
    </source>
</evidence>
<keyword evidence="1 6" id="KW-0645">Protease</keyword>
<dbReference type="EMBL" id="JNAD02000122">
    <property type="protein sequence ID" value="RKM87253.1"/>
    <property type="molecule type" value="Genomic_DNA"/>
</dbReference>
<evidence type="ECO:0000256" key="1">
    <source>
        <dbReference type="ARBA" id="ARBA00022670"/>
    </source>
</evidence>
<evidence type="ECO:0000313" key="9">
    <source>
        <dbReference type="Proteomes" id="UP000028058"/>
    </source>
</evidence>
<protein>
    <submittedName>
        <fullName evidence="8">Oligoendopeptidase F</fullName>
    </submittedName>
</protein>
<dbReference type="InterPro" id="IPR001567">
    <property type="entry name" value="Pept_M3A_M3B_dom"/>
</dbReference>
<evidence type="ECO:0000256" key="4">
    <source>
        <dbReference type="ARBA" id="ARBA00022833"/>
    </source>
</evidence>
<keyword evidence="5 6" id="KW-0482">Metalloprotease</keyword>
<dbReference type="Proteomes" id="UP000028058">
    <property type="component" value="Unassembled WGS sequence"/>
</dbReference>
<comment type="cofactor">
    <cofactor evidence="6">
        <name>Zn(2+)</name>
        <dbReference type="ChEBI" id="CHEBI:29105"/>
    </cofactor>
    <text evidence="6">Binds 1 zinc ion.</text>
</comment>
<feature type="non-terminal residue" evidence="8">
    <location>
        <position position="129"/>
    </location>
</feature>
<feature type="domain" description="Peptidase M3A/M3B catalytic" evidence="7">
    <location>
        <begin position="2"/>
        <end position="128"/>
    </location>
</feature>
<evidence type="ECO:0000256" key="3">
    <source>
        <dbReference type="ARBA" id="ARBA00022801"/>
    </source>
</evidence>
<dbReference type="Gene3D" id="1.10.1370.20">
    <property type="entry name" value="Oligoendopeptidase f, C-terminal domain"/>
    <property type="match status" value="1"/>
</dbReference>
<keyword evidence="3 6" id="KW-0378">Hydrolase</keyword>
<evidence type="ECO:0000256" key="6">
    <source>
        <dbReference type="RuleBase" id="RU003435"/>
    </source>
</evidence>
<comment type="caution">
    <text evidence="8">The sequence shown here is derived from an EMBL/GenBank/DDBJ whole genome shotgun (WGS) entry which is preliminary data.</text>
</comment>
<proteinExistence type="inferred from homology"/>
<keyword evidence="4 6" id="KW-0862">Zinc</keyword>
<gene>
    <name evidence="8" type="ORF">SFRA_033170</name>
</gene>
<comment type="similarity">
    <text evidence="6">Belongs to the peptidase M3 family.</text>
</comment>
<keyword evidence="9" id="KW-1185">Reference proteome</keyword>
<feature type="non-terminal residue" evidence="8">
    <location>
        <position position="1"/>
    </location>
</feature>
<dbReference type="SUPFAM" id="SSF55486">
    <property type="entry name" value="Metalloproteases ('zincins'), catalytic domain"/>
    <property type="match status" value="1"/>
</dbReference>
<sequence>KYLPLLHRYTKLRKELLAVDELKMYDLYTPMVKDVKFEMPYEEAKEWMLKALEPMGEEYLDVVKEGLNNRWVDVYENKGKRSGGYSSGAHLTNPFILLNWSDTVSDLYTLIHEFGHSAHSYFSRKHQPS</sequence>
<dbReference type="Pfam" id="PF01432">
    <property type="entry name" value="Peptidase_M3"/>
    <property type="match status" value="1"/>
</dbReference>
<dbReference type="GO" id="GO:0046872">
    <property type="term" value="F:metal ion binding"/>
    <property type="evidence" value="ECO:0007669"/>
    <property type="project" value="UniProtKB-UniRule"/>
</dbReference>
<evidence type="ECO:0000256" key="2">
    <source>
        <dbReference type="ARBA" id="ARBA00022723"/>
    </source>
</evidence>
<evidence type="ECO:0000313" key="8">
    <source>
        <dbReference type="EMBL" id="RKM87253.1"/>
    </source>
</evidence>
<dbReference type="InterPro" id="IPR042088">
    <property type="entry name" value="OligoPept_F_C"/>
</dbReference>